<reference evidence="2 3" key="1">
    <citation type="submission" date="2016-10" db="EMBL/GenBank/DDBJ databases">
        <authorList>
            <person name="de Groot N.N."/>
        </authorList>
    </citation>
    <scope>NUCLEOTIDE SEQUENCE [LARGE SCALE GENOMIC DNA]</scope>
    <source>
        <strain evidence="2 3">DSM 15695</strain>
    </source>
</reference>
<keyword evidence="3" id="KW-1185">Reference proteome</keyword>
<evidence type="ECO:0000313" key="3">
    <source>
        <dbReference type="Proteomes" id="UP000198833"/>
    </source>
</evidence>
<organism evidence="2 3">
    <name type="scientific">Ignavigranum ruoffiae</name>
    <dbReference type="NCBI Taxonomy" id="89093"/>
    <lineage>
        <taxon>Bacteria</taxon>
        <taxon>Bacillati</taxon>
        <taxon>Bacillota</taxon>
        <taxon>Bacilli</taxon>
        <taxon>Lactobacillales</taxon>
        <taxon>Aerococcaceae</taxon>
        <taxon>Ignavigranum</taxon>
    </lineage>
</organism>
<feature type="transmembrane region" description="Helical" evidence="1">
    <location>
        <begin position="29"/>
        <end position="46"/>
    </location>
</feature>
<accession>A0A1H9GF26</accession>
<protein>
    <submittedName>
        <fullName evidence="2">Uncharacterized protein</fullName>
    </submittedName>
</protein>
<keyword evidence="1" id="KW-0812">Transmembrane</keyword>
<dbReference type="RefSeq" id="WP_159428907.1">
    <property type="nucleotide sequence ID" value="NZ_FOEN01000013.1"/>
</dbReference>
<evidence type="ECO:0000313" key="2">
    <source>
        <dbReference type="EMBL" id="SEQ48725.1"/>
    </source>
</evidence>
<proteinExistence type="predicted"/>
<evidence type="ECO:0000256" key="1">
    <source>
        <dbReference type="SAM" id="Phobius"/>
    </source>
</evidence>
<dbReference type="EMBL" id="FOEN01000013">
    <property type="protein sequence ID" value="SEQ48725.1"/>
    <property type="molecule type" value="Genomic_DNA"/>
</dbReference>
<name>A0A1H9GF26_9LACT</name>
<keyword evidence="1" id="KW-0472">Membrane</keyword>
<dbReference type="AlphaFoldDB" id="A0A1H9GF26"/>
<dbReference type="Proteomes" id="UP000198833">
    <property type="component" value="Unassembled WGS sequence"/>
</dbReference>
<dbReference type="STRING" id="89093.SAMN04488558_11325"/>
<keyword evidence="1" id="KW-1133">Transmembrane helix</keyword>
<sequence>MKNLLYLILAAVLVYVIYNLWQVDTPESFALNGGILAICVIVYYLLSRRQEASR</sequence>
<gene>
    <name evidence="2" type="ORF">SAMN04488558_11325</name>
</gene>